<dbReference type="InterPro" id="IPR036188">
    <property type="entry name" value="FAD/NAD-bd_sf"/>
</dbReference>
<dbReference type="GO" id="GO:0071949">
    <property type="term" value="F:FAD binding"/>
    <property type="evidence" value="ECO:0007669"/>
    <property type="project" value="InterPro"/>
</dbReference>
<dbReference type="Pfam" id="PF01494">
    <property type="entry name" value="FAD_binding_3"/>
    <property type="match status" value="1"/>
</dbReference>
<evidence type="ECO:0000256" key="2">
    <source>
        <dbReference type="ARBA" id="ARBA00022630"/>
    </source>
</evidence>
<dbReference type="EMBL" id="CCNB01000004">
    <property type="protein sequence ID" value="CDX29815.1"/>
    <property type="molecule type" value="Genomic_DNA"/>
</dbReference>
<keyword evidence="4" id="KW-0560">Oxidoreductase</keyword>
<proteinExistence type="predicted"/>
<dbReference type="GeneID" id="31888694"/>
<gene>
    <name evidence="7" type="ORF">MPLDJ20_120641</name>
</gene>
<feature type="domain" description="FAD-binding" evidence="6">
    <location>
        <begin position="6"/>
        <end position="341"/>
    </location>
</feature>
<comment type="cofactor">
    <cofactor evidence="1">
        <name>FAD</name>
        <dbReference type="ChEBI" id="CHEBI:57692"/>
    </cofactor>
</comment>
<dbReference type="InterPro" id="IPR050493">
    <property type="entry name" value="FAD-dep_Monooxygenase_BioMet"/>
</dbReference>
<sequence>MGKSNEIAIAGAGPAGLAAALYLKRAGHNVTIFERFDEPKPVGSGLILQPTGLTVLADLGLLDEILLLGSRIGRLHGTDAQTGRTVLEVRYDARRGRRFGLAVHRAALFGVLHRAALREAIAIETSVEVETLETAERATLVCGNGKRLGPFDLIVDASGARSKLRHFLGDSAVPRPLAYGAFWASLGWRDGFDRSALLQRYDKASIMVGVLPIGRPEPGAQDMAAFFWSLKPADAERIKAEGLEAWKARVVSVWPECEAFTGQIDSFEQLSLARYGHHTMRLPAGRRLAVIGDAAHSTSPQLGQGANMALLDAAALSHALARTNNIDEALATYASARRWHVRVFQALSLSLTPFYQSDSAALPFVRDRMVAGLARIPPGPQFLAAMVAGTVIDPFRRIGLAELQWPAAG</sequence>
<dbReference type="Gene3D" id="3.50.50.60">
    <property type="entry name" value="FAD/NAD(P)-binding domain"/>
    <property type="match status" value="1"/>
</dbReference>
<dbReference type="InterPro" id="IPR002938">
    <property type="entry name" value="FAD-bd"/>
</dbReference>
<evidence type="ECO:0000256" key="3">
    <source>
        <dbReference type="ARBA" id="ARBA00022827"/>
    </source>
</evidence>
<reference evidence="7 8" key="1">
    <citation type="submission" date="2014-08" db="EMBL/GenBank/DDBJ databases">
        <authorList>
            <person name="Moulin Lionel"/>
        </authorList>
    </citation>
    <scope>NUCLEOTIDE SEQUENCE [LARGE SCALE GENOMIC DNA]</scope>
</reference>
<keyword evidence="2" id="KW-0285">Flavoprotein</keyword>
<evidence type="ECO:0000256" key="4">
    <source>
        <dbReference type="ARBA" id="ARBA00023002"/>
    </source>
</evidence>
<keyword evidence="3" id="KW-0274">FAD</keyword>
<dbReference type="Proteomes" id="UP000046373">
    <property type="component" value="Unassembled WGS sequence"/>
</dbReference>
<evidence type="ECO:0000313" key="7">
    <source>
        <dbReference type="EMBL" id="CDX29815.1"/>
    </source>
</evidence>
<evidence type="ECO:0000256" key="1">
    <source>
        <dbReference type="ARBA" id="ARBA00001974"/>
    </source>
</evidence>
<keyword evidence="5 7" id="KW-0503">Monooxygenase</keyword>
<dbReference type="PRINTS" id="PR00420">
    <property type="entry name" value="RNGMNOXGNASE"/>
</dbReference>
<evidence type="ECO:0000256" key="5">
    <source>
        <dbReference type="ARBA" id="ARBA00023033"/>
    </source>
</evidence>
<accession>A0A090EM56</accession>
<dbReference type="PANTHER" id="PTHR13789">
    <property type="entry name" value="MONOOXYGENASE"/>
    <property type="match status" value="1"/>
</dbReference>
<name>A0A090EM56_MESPL</name>
<organism evidence="7 8">
    <name type="scientific">Mesorhizobium plurifarium</name>
    <dbReference type="NCBI Taxonomy" id="69974"/>
    <lineage>
        <taxon>Bacteria</taxon>
        <taxon>Pseudomonadati</taxon>
        <taxon>Pseudomonadota</taxon>
        <taxon>Alphaproteobacteria</taxon>
        <taxon>Hyphomicrobiales</taxon>
        <taxon>Phyllobacteriaceae</taxon>
        <taxon>Mesorhizobium</taxon>
    </lineage>
</organism>
<dbReference type="AlphaFoldDB" id="A0A090EM56"/>
<dbReference type="GO" id="GO:0004497">
    <property type="term" value="F:monooxygenase activity"/>
    <property type="evidence" value="ECO:0007669"/>
    <property type="project" value="UniProtKB-KW"/>
</dbReference>
<dbReference type="PANTHER" id="PTHR13789:SF318">
    <property type="entry name" value="GERANYLGERANYL DIPHOSPHATE REDUCTASE"/>
    <property type="match status" value="1"/>
</dbReference>
<protein>
    <submittedName>
        <fullName evidence="7">FAD-dependent monooxygenase</fullName>
    </submittedName>
</protein>
<dbReference type="SUPFAM" id="SSF51905">
    <property type="entry name" value="FAD/NAD(P)-binding domain"/>
    <property type="match status" value="1"/>
</dbReference>
<evidence type="ECO:0000259" key="6">
    <source>
        <dbReference type="Pfam" id="PF01494"/>
    </source>
</evidence>
<evidence type="ECO:0000313" key="8">
    <source>
        <dbReference type="Proteomes" id="UP000046373"/>
    </source>
</evidence>